<dbReference type="EMBL" id="QZBN01001273">
    <property type="protein sequence ID" value="THZ30307.1"/>
    <property type="molecule type" value="Genomic_DNA"/>
</dbReference>
<accession>A0A4S9U0C1</accession>
<dbReference type="PANTHER" id="PTHR37540:SF5">
    <property type="entry name" value="TRANSCRIPTION FACTOR DOMAIN-CONTAINING PROTEIN"/>
    <property type="match status" value="1"/>
</dbReference>
<organism evidence="2 3">
    <name type="scientific">Aureobasidium pullulans</name>
    <name type="common">Black yeast</name>
    <name type="synonym">Pullularia pullulans</name>
    <dbReference type="NCBI Taxonomy" id="5580"/>
    <lineage>
        <taxon>Eukaryota</taxon>
        <taxon>Fungi</taxon>
        <taxon>Dikarya</taxon>
        <taxon>Ascomycota</taxon>
        <taxon>Pezizomycotina</taxon>
        <taxon>Dothideomycetes</taxon>
        <taxon>Dothideomycetidae</taxon>
        <taxon>Dothideales</taxon>
        <taxon>Saccotheciaceae</taxon>
        <taxon>Aureobasidium</taxon>
    </lineage>
</organism>
<comment type="caution">
    <text evidence="2">The sequence shown here is derived from an EMBL/GenBank/DDBJ whole genome shotgun (WGS) entry which is preliminary data.</text>
</comment>
<feature type="compositionally biased region" description="Low complexity" evidence="1">
    <location>
        <begin position="157"/>
        <end position="177"/>
    </location>
</feature>
<feature type="compositionally biased region" description="Low complexity" evidence="1">
    <location>
        <begin position="42"/>
        <end position="53"/>
    </location>
</feature>
<protein>
    <submittedName>
        <fullName evidence="2">Uncharacterized protein</fullName>
    </submittedName>
</protein>
<sequence>MSPYHALGLPEADMTSQQRFTFVNVTAPQEAASEGNKKRIRSAAAASGWASGARPKIHQKLPETEQLPRFSYPVELKALYEAPDNPNVAPALQLTDGKKGSGVSEPEVAPASHHYSDRKFIWETSPSRRTTTAKSRATEVTDESPVQSNTKRKRAARSSQTSTSRKRAPASLSSASTSSVSAIASPTALVSSWISSVQSPGTSLTTPNSALISPHDLGSGIRDAFNCYPVNSQPWYDRVLHHMLTVFAPRGWPALRISNEQGLKWEQFMTQHALADSALFNVRLLFASGDLIRLKALPPETALWLRDQAVRSINEALNDPVRAISDPLILAVGRIALHESMYGDRSAANLIHRPAQHRMIMMRGGMSALDFPELVKRLMRWADRVMSIQSDTPRFLPDDDRSFSIVQSVEVLEKWVPQEGMTLRQKCALDISCPMY</sequence>
<feature type="compositionally biased region" description="Low complexity" evidence="1">
    <location>
        <begin position="124"/>
        <end position="135"/>
    </location>
</feature>
<feature type="region of interest" description="Disordered" evidence="1">
    <location>
        <begin position="85"/>
        <end position="177"/>
    </location>
</feature>
<evidence type="ECO:0000313" key="2">
    <source>
        <dbReference type="EMBL" id="THZ30307.1"/>
    </source>
</evidence>
<dbReference type="PANTHER" id="PTHR37540">
    <property type="entry name" value="TRANSCRIPTION FACTOR (ACR-2), PUTATIVE-RELATED-RELATED"/>
    <property type="match status" value="1"/>
</dbReference>
<reference evidence="2 3" key="1">
    <citation type="submission" date="2018-10" db="EMBL/GenBank/DDBJ databases">
        <title>Fifty Aureobasidium pullulans genomes reveal a recombining polyextremotolerant generalist.</title>
        <authorList>
            <person name="Gostincar C."/>
            <person name="Turk M."/>
            <person name="Zajc J."/>
            <person name="Gunde-Cimerman N."/>
        </authorList>
    </citation>
    <scope>NUCLEOTIDE SEQUENCE [LARGE SCALE GENOMIC DNA]</scope>
    <source>
        <strain evidence="2 3">EXF-3844</strain>
    </source>
</reference>
<name>A0A4S9U0C1_AURPU</name>
<dbReference type="Proteomes" id="UP000310121">
    <property type="component" value="Unassembled WGS sequence"/>
</dbReference>
<gene>
    <name evidence="2" type="ORF">D6C90_08780</name>
</gene>
<dbReference type="AlphaFoldDB" id="A0A4S9U0C1"/>
<evidence type="ECO:0000313" key="3">
    <source>
        <dbReference type="Proteomes" id="UP000310121"/>
    </source>
</evidence>
<evidence type="ECO:0000256" key="1">
    <source>
        <dbReference type="SAM" id="MobiDB-lite"/>
    </source>
</evidence>
<feature type="region of interest" description="Disordered" evidence="1">
    <location>
        <begin position="28"/>
        <end position="64"/>
    </location>
</feature>
<proteinExistence type="predicted"/>